<accession>A0AAV2VZU0</accession>
<feature type="modified residue" description="4-aspartylphosphate" evidence="2">
    <location>
        <position position="61"/>
    </location>
</feature>
<feature type="domain" description="Response regulatory" evidence="3">
    <location>
        <begin position="5"/>
        <end position="129"/>
    </location>
</feature>
<dbReference type="SMART" id="SM00448">
    <property type="entry name" value="REC"/>
    <property type="match status" value="1"/>
</dbReference>
<reference evidence="4 5" key="1">
    <citation type="journal article" date="2013" name="ISME J.">
        <title>Comparative genomics of pathogenic lineages of Vibrio nigripulchritudo identifies virulence-associated traits.</title>
        <authorList>
            <person name="Goudenege D."/>
            <person name="Labreuche Y."/>
            <person name="Krin E."/>
            <person name="Ansquer D."/>
            <person name="Mangenot S."/>
            <person name="Calteau A."/>
            <person name="Medigue C."/>
            <person name="Mazel D."/>
            <person name="Polz M.F."/>
            <person name="Le Roux F."/>
        </authorList>
    </citation>
    <scope>NUCLEOTIDE SEQUENCE [LARGE SCALE GENOMIC DNA]</scope>
    <source>
        <strain evidence="4 5">SOn1</strain>
    </source>
</reference>
<gene>
    <name evidence="4" type="ORF">VIBNISOn1_970040</name>
</gene>
<dbReference type="InterPro" id="IPR050595">
    <property type="entry name" value="Bact_response_regulator"/>
</dbReference>
<dbReference type="GO" id="GO:0000160">
    <property type="term" value="P:phosphorelay signal transduction system"/>
    <property type="evidence" value="ECO:0007669"/>
    <property type="project" value="InterPro"/>
</dbReference>
<dbReference type="PANTHER" id="PTHR44591">
    <property type="entry name" value="STRESS RESPONSE REGULATOR PROTEIN 1"/>
    <property type="match status" value="1"/>
</dbReference>
<evidence type="ECO:0000313" key="4">
    <source>
        <dbReference type="EMBL" id="CCO50020.1"/>
    </source>
</evidence>
<evidence type="ECO:0000313" key="5">
    <source>
        <dbReference type="Proteomes" id="UP000018211"/>
    </source>
</evidence>
<evidence type="ECO:0000256" key="1">
    <source>
        <dbReference type="ARBA" id="ARBA00022553"/>
    </source>
</evidence>
<dbReference type="PROSITE" id="PS50110">
    <property type="entry name" value="RESPONSE_REGULATORY"/>
    <property type="match status" value="1"/>
</dbReference>
<dbReference type="EMBL" id="CAOF01000194">
    <property type="protein sequence ID" value="CCO50020.1"/>
    <property type="molecule type" value="Genomic_DNA"/>
</dbReference>
<keyword evidence="4" id="KW-0418">Kinase</keyword>
<evidence type="ECO:0000256" key="2">
    <source>
        <dbReference type="PROSITE-ProRule" id="PRU00169"/>
    </source>
</evidence>
<organism evidence="4 5">
    <name type="scientific">Vibrio nigripulchritudo SOn1</name>
    <dbReference type="NCBI Taxonomy" id="1238450"/>
    <lineage>
        <taxon>Bacteria</taxon>
        <taxon>Pseudomonadati</taxon>
        <taxon>Pseudomonadota</taxon>
        <taxon>Gammaproteobacteria</taxon>
        <taxon>Vibrionales</taxon>
        <taxon>Vibrionaceae</taxon>
        <taxon>Vibrio</taxon>
    </lineage>
</organism>
<keyword evidence="1 2" id="KW-0597">Phosphoprotein</keyword>
<dbReference type="Proteomes" id="UP000018211">
    <property type="component" value="Unassembled WGS sequence"/>
</dbReference>
<protein>
    <submittedName>
        <fullName evidence="4">TWO-COMPONENT SYSTEM SENSOR HISTIDINE KINASE/RESPONSE REGULATOR</fullName>
    </submittedName>
</protein>
<keyword evidence="4" id="KW-0808">Transferase</keyword>
<proteinExistence type="predicted"/>
<dbReference type="AlphaFoldDB" id="A0AAV2VZU0"/>
<comment type="caution">
    <text evidence="4">The sequence shown here is derived from an EMBL/GenBank/DDBJ whole genome shotgun (WGS) entry which is preliminary data.</text>
</comment>
<dbReference type="InterPro" id="IPR001789">
    <property type="entry name" value="Sig_transdc_resp-reg_receiver"/>
</dbReference>
<dbReference type="Pfam" id="PF00072">
    <property type="entry name" value="Response_reg"/>
    <property type="match status" value="1"/>
</dbReference>
<dbReference type="Gene3D" id="3.40.50.2300">
    <property type="match status" value="1"/>
</dbReference>
<dbReference type="PANTHER" id="PTHR44591:SF3">
    <property type="entry name" value="RESPONSE REGULATORY DOMAIN-CONTAINING PROTEIN"/>
    <property type="match status" value="1"/>
</dbReference>
<dbReference type="GO" id="GO:0016301">
    <property type="term" value="F:kinase activity"/>
    <property type="evidence" value="ECO:0007669"/>
    <property type="project" value="UniProtKB-KW"/>
</dbReference>
<dbReference type="RefSeq" id="WP_022613946.1">
    <property type="nucleotide sequence ID" value="NZ_LK391965.1"/>
</dbReference>
<dbReference type="SUPFAM" id="SSF52172">
    <property type="entry name" value="CheY-like"/>
    <property type="match status" value="1"/>
</dbReference>
<sequence length="165" mass="18723">MNQYLILCVDDEREILDSVIHDLEPLDEFFVLEAAESVSEAKEIIEENANHGINLALILCDHIMPKHSGIDFLIELNHSDETTHARKVLLTGQAGLEDTIQAINQANLDFYISKPWQGEDLLNTITQQLTQFIIENDTELLPWVRILNGEEILEAIAAKRTEFGE</sequence>
<name>A0AAV2VZU0_9VIBR</name>
<dbReference type="InterPro" id="IPR011006">
    <property type="entry name" value="CheY-like_superfamily"/>
</dbReference>
<evidence type="ECO:0000259" key="3">
    <source>
        <dbReference type="PROSITE" id="PS50110"/>
    </source>
</evidence>